<dbReference type="Pfam" id="PF12697">
    <property type="entry name" value="Abhydrolase_6"/>
    <property type="match status" value="1"/>
</dbReference>
<evidence type="ECO:0000313" key="5">
    <source>
        <dbReference type="Proteomes" id="UP001183817"/>
    </source>
</evidence>
<dbReference type="InterPro" id="IPR000073">
    <property type="entry name" value="AB_hydrolase_1"/>
</dbReference>
<accession>A0ABU2BF71</accession>
<comment type="caution">
    <text evidence="4">The sequence shown here is derived from an EMBL/GenBank/DDBJ whole genome shotgun (WGS) entry which is preliminary data.</text>
</comment>
<dbReference type="EMBL" id="JAVDYI010000001">
    <property type="protein sequence ID" value="MDR7357271.1"/>
    <property type="molecule type" value="Genomic_DNA"/>
</dbReference>
<keyword evidence="2" id="KW-0812">Transmembrane</keyword>
<gene>
    <name evidence="4" type="ORF">J2S64_000962</name>
</gene>
<evidence type="ECO:0000256" key="1">
    <source>
        <dbReference type="SAM" id="MobiDB-lite"/>
    </source>
</evidence>
<organism evidence="4 5">
    <name type="scientific">Paeniglutamicibacter sulfureus</name>
    <dbReference type="NCBI Taxonomy" id="43666"/>
    <lineage>
        <taxon>Bacteria</taxon>
        <taxon>Bacillati</taxon>
        <taxon>Actinomycetota</taxon>
        <taxon>Actinomycetes</taxon>
        <taxon>Micrococcales</taxon>
        <taxon>Micrococcaceae</taxon>
        <taxon>Paeniglutamicibacter</taxon>
    </lineage>
</organism>
<dbReference type="PANTHER" id="PTHR43798">
    <property type="entry name" value="MONOACYLGLYCEROL LIPASE"/>
    <property type="match status" value="1"/>
</dbReference>
<dbReference type="Proteomes" id="UP001183817">
    <property type="component" value="Unassembled WGS sequence"/>
</dbReference>
<keyword evidence="2" id="KW-0472">Membrane</keyword>
<keyword evidence="2" id="KW-1133">Transmembrane helix</keyword>
<dbReference type="PANTHER" id="PTHR43798:SF5">
    <property type="entry name" value="MONOACYLGLYCEROL LIPASE ABHD6"/>
    <property type="match status" value="1"/>
</dbReference>
<dbReference type="RefSeq" id="WP_310288608.1">
    <property type="nucleotide sequence ID" value="NZ_BAAAWO010000001.1"/>
</dbReference>
<evidence type="ECO:0000259" key="3">
    <source>
        <dbReference type="Pfam" id="PF12697"/>
    </source>
</evidence>
<feature type="transmembrane region" description="Helical" evidence="2">
    <location>
        <begin position="28"/>
        <end position="47"/>
    </location>
</feature>
<dbReference type="SUPFAM" id="SSF53474">
    <property type="entry name" value="alpha/beta-Hydrolases"/>
    <property type="match status" value="1"/>
</dbReference>
<evidence type="ECO:0000256" key="2">
    <source>
        <dbReference type="SAM" id="Phobius"/>
    </source>
</evidence>
<feature type="domain" description="AB hydrolase-1" evidence="3">
    <location>
        <begin position="90"/>
        <end position="300"/>
    </location>
</feature>
<evidence type="ECO:0000313" key="4">
    <source>
        <dbReference type="EMBL" id="MDR7357271.1"/>
    </source>
</evidence>
<proteinExistence type="predicted"/>
<sequence>MSTIAATNGGNRETASKTFIKTFIGPDIVPGVLLGVGLGLVVGGILLHRRTDSAVPRGTGRGRGPRFHVAGRPGTQVHVHSEGTGPDTYVLIHGIGVSSRYFRPLAKELARTATVHNIELPGHGSTPKPRRTLSVPDYARAVWDALDELGADRPILVGHSMGCQIAVEMVNMRATAAPRLVLLGPTNYPPERGFWLQALRLGQDTLREPWRINAVVLSDYIFRCRPPWYFRTVPAMLSNHIENGMANVQVPVVVVRGIKDPIVPAAWTSALAHLAPQGSMAQIDDESHVMMYRSAAEVAALCRAPASHGSSRPGDARRKSGAAI</sequence>
<dbReference type="InterPro" id="IPR029058">
    <property type="entry name" value="AB_hydrolase_fold"/>
</dbReference>
<reference evidence="4 5" key="1">
    <citation type="submission" date="2023-07" db="EMBL/GenBank/DDBJ databases">
        <title>Sequencing the genomes of 1000 actinobacteria strains.</title>
        <authorList>
            <person name="Klenk H.-P."/>
        </authorList>
    </citation>
    <scope>NUCLEOTIDE SEQUENCE [LARGE SCALE GENOMIC DNA]</scope>
    <source>
        <strain evidence="4 5">DSM 20167</strain>
    </source>
</reference>
<dbReference type="InterPro" id="IPR050266">
    <property type="entry name" value="AB_hydrolase_sf"/>
</dbReference>
<feature type="region of interest" description="Disordered" evidence="1">
    <location>
        <begin position="305"/>
        <end position="324"/>
    </location>
</feature>
<protein>
    <submittedName>
        <fullName evidence="4">Pimeloyl-ACP methyl ester carboxylesterase</fullName>
    </submittedName>
</protein>
<keyword evidence="5" id="KW-1185">Reference proteome</keyword>
<dbReference type="Gene3D" id="3.40.50.1820">
    <property type="entry name" value="alpha/beta hydrolase"/>
    <property type="match status" value="1"/>
</dbReference>
<name>A0ABU2BF71_9MICC</name>